<accession>A0A455SRQ0</accession>
<organism evidence="1">
    <name type="scientific">Thermosporothrix sp. COM3</name>
    <dbReference type="NCBI Taxonomy" id="2490863"/>
    <lineage>
        <taxon>Bacteria</taxon>
        <taxon>Bacillati</taxon>
        <taxon>Chloroflexota</taxon>
        <taxon>Ktedonobacteria</taxon>
        <taxon>Ktedonobacterales</taxon>
        <taxon>Thermosporotrichaceae</taxon>
        <taxon>Thermosporothrix</taxon>
    </lineage>
</organism>
<dbReference type="EMBL" id="AP019376">
    <property type="protein sequence ID" value="BBH89542.1"/>
    <property type="molecule type" value="Genomic_DNA"/>
</dbReference>
<evidence type="ECO:0000313" key="1">
    <source>
        <dbReference type="EMBL" id="BBH89542.1"/>
    </source>
</evidence>
<reference evidence="1" key="1">
    <citation type="submission" date="2018-12" db="EMBL/GenBank/DDBJ databases">
        <title>Novel natural products biosynthetic potential of the class Ktedonobacteria.</title>
        <authorList>
            <person name="Zheng Y."/>
            <person name="Saitou A."/>
            <person name="Wang C.M."/>
            <person name="Toyoda A."/>
            <person name="Minakuchi Y."/>
            <person name="Sekiguchi Y."/>
            <person name="Ueda K."/>
            <person name="Takano H."/>
            <person name="Sakai Y."/>
            <person name="Yokota A."/>
            <person name="Yabe S."/>
        </authorList>
    </citation>
    <scope>NUCLEOTIDE SEQUENCE</scope>
    <source>
        <strain evidence="1">COM3</strain>
    </source>
</reference>
<protein>
    <submittedName>
        <fullName evidence="1">Uncharacterized protein</fullName>
    </submittedName>
</protein>
<name>A0A455SRQ0_9CHLR</name>
<gene>
    <name evidence="1" type="ORF">KTC_42930</name>
</gene>
<sequence length="69" mass="7576">MQEDILGTRRTAVPETFVTCARCGQATLVREARVIESDVLSDGTISEFVYICPDCQKAIDAGEKDLPIE</sequence>
<dbReference type="AlphaFoldDB" id="A0A455SRQ0"/>
<proteinExistence type="predicted"/>